<sequence>MLMSTLWGVVSPLMGLFYAGIQVMVPCLPPAPLSTAVINTDEYMGSWYFVAAAAWEEDDLKSFKTTDSSILHIQKGANDILTVTETIRIGDQCQKNTWSYFALSVMDPFLFRTDFDTIVLIWDGKLINCPSCIIILFVDEDEEVSAMLFARNEKTPDEVIQEFKSKMECVYMEEFLKAPLKNGHEQMQRSSRCRSTINY</sequence>
<gene>
    <name evidence="13" type="primary">apom</name>
</gene>
<comment type="subcellular location">
    <subcellularLocation>
        <location evidence="1">Secreted</location>
    </subcellularLocation>
</comment>
<dbReference type="AlphaFoldDB" id="A0A673IZ75"/>
<keyword evidence="5" id="KW-0813">Transport</keyword>
<reference evidence="13" key="2">
    <citation type="submission" date="2025-09" db="UniProtKB">
        <authorList>
            <consortium name="Ensembl"/>
        </authorList>
    </citation>
    <scope>IDENTIFICATION</scope>
</reference>
<evidence type="ECO:0000256" key="5">
    <source>
        <dbReference type="ARBA" id="ARBA00022448"/>
    </source>
</evidence>
<evidence type="ECO:0000256" key="7">
    <source>
        <dbReference type="ARBA" id="ARBA00022729"/>
    </source>
</evidence>
<evidence type="ECO:0000256" key="11">
    <source>
        <dbReference type="ARBA" id="ARBA00025553"/>
    </source>
</evidence>
<evidence type="ECO:0000256" key="10">
    <source>
        <dbReference type="ARBA" id="ARBA00023157"/>
    </source>
</evidence>
<dbReference type="CDD" id="cd19450">
    <property type="entry name" value="lipocalin_ApoM"/>
    <property type="match status" value="1"/>
</dbReference>
<feature type="signal peptide" evidence="12">
    <location>
        <begin position="1"/>
        <end position="15"/>
    </location>
</feature>
<dbReference type="InterPro" id="IPR012674">
    <property type="entry name" value="Calycin"/>
</dbReference>
<dbReference type="GO" id="GO:0034375">
    <property type="term" value="P:high-density lipoprotein particle remodeling"/>
    <property type="evidence" value="ECO:0007669"/>
    <property type="project" value="TreeGrafter"/>
</dbReference>
<organism evidence="13 14">
    <name type="scientific">Sinocyclocheilus rhinocerous</name>
    <dbReference type="NCBI Taxonomy" id="307959"/>
    <lineage>
        <taxon>Eukaryota</taxon>
        <taxon>Metazoa</taxon>
        <taxon>Chordata</taxon>
        <taxon>Craniata</taxon>
        <taxon>Vertebrata</taxon>
        <taxon>Euteleostomi</taxon>
        <taxon>Actinopterygii</taxon>
        <taxon>Neopterygii</taxon>
        <taxon>Teleostei</taxon>
        <taxon>Ostariophysi</taxon>
        <taxon>Cypriniformes</taxon>
        <taxon>Cyprinidae</taxon>
        <taxon>Cyprininae</taxon>
        <taxon>Sinocyclocheilus</taxon>
    </lineage>
</organism>
<dbReference type="PANTHER" id="PTHR32028">
    <property type="entry name" value="APOLIPOPROTEIN M"/>
    <property type="match status" value="1"/>
</dbReference>
<evidence type="ECO:0000256" key="1">
    <source>
        <dbReference type="ARBA" id="ARBA00004613"/>
    </source>
</evidence>
<dbReference type="GO" id="GO:0005543">
    <property type="term" value="F:phospholipid binding"/>
    <property type="evidence" value="ECO:0007669"/>
    <property type="project" value="TreeGrafter"/>
</dbReference>
<dbReference type="GO" id="GO:0033344">
    <property type="term" value="P:cholesterol efflux"/>
    <property type="evidence" value="ECO:0007669"/>
    <property type="project" value="TreeGrafter"/>
</dbReference>
<proteinExistence type="inferred from homology"/>
<keyword evidence="14" id="KW-1185">Reference proteome</keyword>
<comment type="function">
    <text evidence="11">Probably involved in lipid transport. Can bind sphingosine-1-phosphate, myristic acid, palmitic acid and stearic acid, retinol, all-trans-retinoic acid and 9-cis-retinoic acid.</text>
</comment>
<dbReference type="GO" id="GO:0034364">
    <property type="term" value="C:high-density lipoprotein particle"/>
    <property type="evidence" value="ECO:0007669"/>
    <property type="project" value="UniProtKB-KW"/>
</dbReference>
<keyword evidence="6" id="KW-0964">Secreted</keyword>
<dbReference type="PANTHER" id="PTHR32028:SF1">
    <property type="entry name" value="APOLIPOPROTEIN M"/>
    <property type="match status" value="1"/>
</dbReference>
<reference evidence="13" key="1">
    <citation type="submission" date="2025-08" db="UniProtKB">
        <authorList>
            <consortium name="Ensembl"/>
        </authorList>
    </citation>
    <scope>IDENTIFICATION</scope>
</reference>
<dbReference type="GO" id="GO:0034362">
    <property type="term" value="C:low-density lipoprotein particle"/>
    <property type="evidence" value="ECO:0007669"/>
    <property type="project" value="TreeGrafter"/>
</dbReference>
<evidence type="ECO:0000313" key="13">
    <source>
        <dbReference type="Ensembl" id="ENSSRHP00000043110.1"/>
    </source>
</evidence>
<keyword evidence="9" id="KW-0445">Lipid transport</keyword>
<dbReference type="GO" id="GO:0034380">
    <property type="term" value="P:high-density lipoprotein particle assembly"/>
    <property type="evidence" value="ECO:0007669"/>
    <property type="project" value="TreeGrafter"/>
</dbReference>
<evidence type="ECO:0000313" key="14">
    <source>
        <dbReference type="Proteomes" id="UP000472270"/>
    </source>
</evidence>
<keyword evidence="10" id="KW-1015">Disulfide bond</keyword>
<dbReference type="Ensembl" id="ENSSRHT00000044324.1">
    <property type="protein sequence ID" value="ENSSRHP00000043110.1"/>
    <property type="gene ID" value="ENSSRHG00000021815.1"/>
</dbReference>
<dbReference type="Gene3D" id="2.40.128.20">
    <property type="match status" value="1"/>
</dbReference>
<feature type="chain" id="PRO_5025561781" description="Apolipoprotein M" evidence="12">
    <location>
        <begin position="16"/>
        <end position="199"/>
    </location>
</feature>
<name>A0A673IZ75_9TELE</name>
<comment type="subunit">
    <text evidence="3">Interacts with LRP2; LRP2 mediates APOM renal uptake and subsequent lysosomal degradation.</text>
</comment>
<dbReference type="GO" id="GO:0034361">
    <property type="term" value="C:very-low-density lipoprotein particle"/>
    <property type="evidence" value="ECO:0007669"/>
    <property type="project" value="TreeGrafter"/>
</dbReference>
<keyword evidence="7 12" id="KW-0732">Signal</keyword>
<evidence type="ECO:0000256" key="12">
    <source>
        <dbReference type="SAM" id="SignalP"/>
    </source>
</evidence>
<dbReference type="InterPro" id="IPR022734">
    <property type="entry name" value="ApoM"/>
</dbReference>
<dbReference type="SUPFAM" id="SSF50814">
    <property type="entry name" value="Lipocalins"/>
    <property type="match status" value="1"/>
</dbReference>
<comment type="similarity">
    <text evidence="2">Belongs to the calycin superfamily. Lipocalin family. Highly divergent.</text>
</comment>
<accession>A0A673IZ75</accession>
<dbReference type="GO" id="GO:0034384">
    <property type="term" value="P:high-density lipoprotein particle clearance"/>
    <property type="evidence" value="ECO:0007669"/>
    <property type="project" value="TreeGrafter"/>
</dbReference>
<protein>
    <recommendedName>
        <fullName evidence="4">Apolipoprotein M</fullName>
    </recommendedName>
</protein>
<evidence type="ECO:0000256" key="2">
    <source>
        <dbReference type="ARBA" id="ARBA00007071"/>
    </source>
</evidence>
<evidence type="ECO:0000256" key="3">
    <source>
        <dbReference type="ARBA" id="ARBA00011559"/>
    </source>
</evidence>
<evidence type="ECO:0000256" key="4">
    <source>
        <dbReference type="ARBA" id="ARBA00019937"/>
    </source>
</evidence>
<evidence type="ECO:0000256" key="8">
    <source>
        <dbReference type="ARBA" id="ARBA00022850"/>
    </source>
</evidence>
<evidence type="ECO:0000256" key="9">
    <source>
        <dbReference type="ARBA" id="ARBA00023055"/>
    </source>
</evidence>
<keyword evidence="8" id="KW-0345">HDL</keyword>
<dbReference type="Proteomes" id="UP000472270">
    <property type="component" value="Unassembled WGS sequence"/>
</dbReference>
<dbReference type="Pfam" id="PF11032">
    <property type="entry name" value="ApoM"/>
    <property type="match status" value="1"/>
</dbReference>
<evidence type="ECO:0000256" key="6">
    <source>
        <dbReference type="ARBA" id="ARBA00022525"/>
    </source>
</evidence>
<dbReference type="GO" id="GO:0005319">
    <property type="term" value="F:lipid transporter activity"/>
    <property type="evidence" value="ECO:0007669"/>
    <property type="project" value="TreeGrafter"/>
</dbReference>